<accession>A0AAU7XL96</accession>
<feature type="transmembrane region" description="Helical" evidence="9">
    <location>
        <begin position="12"/>
        <end position="37"/>
    </location>
</feature>
<evidence type="ECO:0000256" key="9">
    <source>
        <dbReference type="RuleBase" id="RU369079"/>
    </source>
</evidence>
<dbReference type="PANTHER" id="PTHR35011:SF11">
    <property type="entry name" value="TRAP TRANSPORTER SMALL PERMEASE PROTEIN"/>
    <property type="match status" value="1"/>
</dbReference>
<dbReference type="InterPro" id="IPR007387">
    <property type="entry name" value="TRAP_DctQ"/>
</dbReference>
<keyword evidence="4 9" id="KW-0997">Cell inner membrane</keyword>
<comment type="caution">
    <text evidence="9">Lacks conserved residue(s) required for the propagation of feature annotation.</text>
</comment>
<keyword evidence="2 9" id="KW-0813">Transport</keyword>
<reference evidence="11" key="1">
    <citation type="submission" date="2024-02" db="EMBL/GenBank/DDBJ databases">
        <title>Complete genome sequence of Vreelandella sp. SM1641, a marine exopolysaccharide-producing bacterium isolated from deep-sea hydrothermal sediment of the southwest Indian Ocean.</title>
        <authorList>
            <person name="Zhu H."/>
            <person name="Sun M."/>
        </authorList>
    </citation>
    <scope>NUCLEOTIDE SEQUENCE</scope>
    <source>
        <strain evidence="11">SM1641</strain>
    </source>
</reference>
<dbReference type="AlphaFoldDB" id="A0AAU7XL96"/>
<dbReference type="RefSeq" id="WP_218927816.1">
    <property type="nucleotide sequence ID" value="NZ_CP158484.1"/>
</dbReference>
<evidence type="ECO:0000256" key="1">
    <source>
        <dbReference type="ARBA" id="ARBA00004429"/>
    </source>
</evidence>
<dbReference type="GO" id="GO:0015740">
    <property type="term" value="P:C4-dicarboxylate transport"/>
    <property type="evidence" value="ECO:0007669"/>
    <property type="project" value="TreeGrafter"/>
</dbReference>
<name>A0AAU7XL96_9GAMM</name>
<feature type="domain" description="Tripartite ATP-independent periplasmic transporters DctQ component" evidence="10">
    <location>
        <begin position="25"/>
        <end position="152"/>
    </location>
</feature>
<keyword evidence="6 9" id="KW-1133">Transmembrane helix</keyword>
<comment type="subcellular location">
    <subcellularLocation>
        <location evidence="1 9">Cell inner membrane</location>
        <topology evidence="1 9">Multi-pass membrane protein</topology>
    </subcellularLocation>
</comment>
<evidence type="ECO:0000256" key="2">
    <source>
        <dbReference type="ARBA" id="ARBA00022448"/>
    </source>
</evidence>
<dbReference type="InterPro" id="IPR055348">
    <property type="entry name" value="DctQ"/>
</dbReference>
<evidence type="ECO:0000256" key="7">
    <source>
        <dbReference type="ARBA" id="ARBA00023136"/>
    </source>
</evidence>
<dbReference type="EMBL" id="CP158484">
    <property type="protein sequence ID" value="XBY58477.1"/>
    <property type="molecule type" value="Genomic_DNA"/>
</dbReference>
<dbReference type="KEGG" id="vrs:V8F66_19680"/>
<organism evidence="11">
    <name type="scientific">Vreelandella sp. SM1641</name>
    <dbReference type="NCBI Taxonomy" id="3126101"/>
    <lineage>
        <taxon>Bacteria</taxon>
        <taxon>Pseudomonadati</taxon>
        <taxon>Pseudomonadota</taxon>
        <taxon>Gammaproteobacteria</taxon>
        <taxon>Oceanospirillales</taxon>
        <taxon>Halomonadaceae</taxon>
        <taxon>Vreelandella</taxon>
    </lineage>
</organism>
<comment type="function">
    <text evidence="9">Part of the tripartite ATP-independent periplasmic (TRAP) transport system.</text>
</comment>
<dbReference type="GO" id="GO:0005886">
    <property type="term" value="C:plasma membrane"/>
    <property type="evidence" value="ECO:0007669"/>
    <property type="project" value="UniProtKB-SubCell"/>
</dbReference>
<evidence type="ECO:0000256" key="5">
    <source>
        <dbReference type="ARBA" id="ARBA00022692"/>
    </source>
</evidence>
<feature type="transmembrane region" description="Helical" evidence="9">
    <location>
        <begin position="89"/>
        <end position="110"/>
    </location>
</feature>
<keyword evidence="5 9" id="KW-0812">Transmembrane</keyword>
<dbReference type="GO" id="GO:0022857">
    <property type="term" value="F:transmembrane transporter activity"/>
    <property type="evidence" value="ECO:0007669"/>
    <property type="project" value="UniProtKB-UniRule"/>
</dbReference>
<evidence type="ECO:0000256" key="3">
    <source>
        <dbReference type="ARBA" id="ARBA00022475"/>
    </source>
</evidence>
<protein>
    <recommendedName>
        <fullName evidence="9">TRAP transporter small permease protein</fullName>
    </recommendedName>
</protein>
<evidence type="ECO:0000256" key="8">
    <source>
        <dbReference type="ARBA" id="ARBA00038436"/>
    </source>
</evidence>
<dbReference type="Pfam" id="PF04290">
    <property type="entry name" value="DctQ"/>
    <property type="match status" value="1"/>
</dbReference>
<evidence type="ECO:0000259" key="10">
    <source>
        <dbReference type="Pfam" id="PF04290"/>
    </source>
</evidence>
<dbReference type="PANTHER" id="PTHR35011">
    <property type="entry name" value="2,3-DIKETO-L-GULONATE TRAP TRANSPORTER SMALL PERMEASE PROTEIN YIAM"/>
    <property type="match status" value="1"/>
</dbReference>
<gene>
    <name evidence="11" type="ORF">V8F66_19680</name>
</gene>
<keyword evidence="3" id="KW-1003">Cell membrane</keyword>
<proteinExistence type="inferred from homology"/>
<comment type="similarity">
    <text evidence="8 9">Belongs to the TRAP transporter small permease family.</text>
</comment>
<comment type="subunit">
    <text evidence="9">The complex comprises the extracytoplasmic solute receptor protein and the two transmembrane proteins.</text>
</comment>
<evidence type="ECO:0000313" key="11">
    <source>
        <dbReference type="EMBL" id="XBY58477.1"/>
    </source>
</evidence>
<sequence length="157" mass="16937">MTFSRLATRVSNLSLAVAAGGAAALAALVIYTVFMRWVVGQTPNWAEELPRLVLIWTALLGSITCTHRRSHLNAGLLPLIVRSADVRRTIGKVTDFVLLVMLLMLAKAGWDLTLVTMSMTTTALKMPVGFIYLSVPVGCVGMALMQLQHLLSSGDTP</sequence>
<evidence type="ECO:0000256" key="4">
    <source>
        <dbReference type="ARBA" id="ARBA00022519"/>
    </source>
</evidence>
<evidence type="ECO:0000256" key="6">
    <source>
        <dbReference type="ARBA" id="ARBA00022989"/>
    </source>
</evidence>
<feature type="transmembrane region" description="Helical" evidence="9">
    <location>
        <begin position="130"/>
        <end position="151"/>
    </location>
</feature>
<keyword evidence="7 9" id="KW-0472">Membrane</keyword>